<gene>
    <name evidence="2" type="ORF">ETH_00035225</name>
</gene>
<dbReference type="SUPFAM" id="SSF56235">
    <property type="entry name" value="N-terminal nucleophile aminohydrolases (Ntn hydrolases)"/>
    <property type="match status" value="1"/>
</dbReference>
<evidence type="ECO:0000313" key="2">
    <source>
        <dbReference type="EMBL" id="CDJ38545.1"/>
    </source>
</evidence>
<keyword evidence="1" id="KW-0378">Hydrolase</keyword>
<dbReference type="PANTHER" id="PTHR32194:SF7">
    <property type="entry name" value="ATP-DEPENDENT PROTEASE SUBUNIT HSLV"/>
    <property type="match status" value="1"/>
</dbReference>
<protein>
    <submittedName>
        <fullName evidence="2">Heat shock protein hslv, putative</fullName>
    </submittedName>
</protein>
<keyword evidence="1" id="KW-0888">Threonine protease</keyword>
<sequence length="110" mass="11711">MELNFAFILRFNSQIPLFEQAVLIVADAALSLEVSGHGDVLEAHDGVLAVGSGGPFAAAAARALFDVPNLTAKQICEKAMKVAADMCCYTNHNFIYETLPNTANQASQPN</sequence>
<evidence type="ECO:0000313" key="3">
    <source>
        <dbReference type="Proteomes" id="UP000030747"/>
    </source>
</evidence>
<keyword evidence="3" id="KW-1185">Reference proteome</keyword>
<dbReference type="Gene3D" id="3.60.20.10">
    <property type="entry name" value="Glutamine Phosphoribosylpyrophosphate, subunit 1, domain 1"/>
    <property type="match status" value="1"/>
</dbReference>
<keyword evidence="2" id="KW-0346">Stress response</keyword>
<dbReference type="GO" id="GO:0005737">
    <property type="term" value="C:cytoplasm"/>
    <property type="evidence" value="ECO:0007669"/>
    <property type="project" value="TreeGrafter"/>
</dbReference>
<dbReference type="VEuPathDB" id="ToxoDB:ETH2_1403100"/>
<dbReference type="InterPro" id="IPR023333">
    <property type="entry name" value="Proteasome_suB-type"/>
</dbReference>
<reference evidence="2" key="1">
    <citation type="submission" date="2013-10" db="EMBL/GenBank/DDBJ databases">
        <title>Genomic analysis of the causative agents of coccidiosis in chickens.</title>
        <authorList>
            <person name="Reid A.J."/>
            <person name="Blake D."/>
            <person name="Billington K."/>
            <person name="Browne H."/>
            <person name="Dunn M."/>
            <person name="Hung S."/>
            <person name="Kawahara F."/>
            <person name="Miranda-Saavedra D."/>
            <person name="Mourier T."/>
            <person name="Nagra H."/>
            <person name="Otto T.D."/>
            <person name="Rawlings N."/>
            <person name="Sanchez A."/>
            <person name="Sanders M."/>
            <person name="Subramaniam C."/>
            <person name="Tay Y."/>
            <person name="Dear P."/>
            <person name="Doerig C."/>
            <person name="Gruber A."/>
            <person name="Parkinson J."/>
            <person name="Shirley M."/>
            <person name="Wan K.L."/>
            <person name="Berriman M."/>
            <person name="Tomley F."/>
            <person name="Pain A."/>
        </authorList>
    </citation>
    <scope>NUCLEOTIDE SEQUENCE [LARGE SCALE GENOMIC DNA]</scope>
    <source>
        <strain evidence="2">Houghton</strain>
    </source>
</reference>
<dbReference type="GO" id="GO:0004298">
    <property type="term" value="F:threonine-type endopeptidase activity"/>
    <property type="evidence" value="ECO:0007669"/>
    <property type="project" value="UniProtKB-KW"/>
</dbReference>
<dbReference type="PANTHER" id="PTHR32194">
    <property type="entry name" value="METALLOPROTEASE TLDD"/>
    <property type="match status" value="1"/>
</dbReference>
<keyword evidence="1" id="KW-0645">Protease</keyword>
<evidence type="ECO:0000256" key="1">
    <source>
        <dbReference type="ARBA" id="ARBA00022698"/>
    </source>
</evidence>
<accession>U6KKI8</accession>
<dbReference type="Proteomes" id="UP000030747">
    <property type="component" value="Unassembled WGS sequence"/>
</dbReference>
<dbReference type="RefSeq" id="XP_013229383.1">
    <property type="nucleotide sequence ID" value="XM_013373929.1"/>
</dbReference>
<dbReference type="MEROPS" id="T01.018"/>
<name>U6KKI8_EIMTE</name>
<dbReference type="GeneID" id="25256086"/>
<dbReference type="AlphaFoldDB" id="U6KKI8"/>
<reference evidence="2" key="2">
    <citation type="submission" date="2013-10" db="EMBL/GenBank/DDBJ databases">
        <authorList>
            <person name="Aslett M."/>
        </authorList>
    </citation>
    <scope>NUCLEOTIDE SEQUENCE [LARGE SCALE GENOMIC DNA]</scope>
    <source>
        <strain evidence="2">Houghton</strain>
    </source>
</reference>
<organism evidence="2 3">
    <name type="scientific">Eimeria tenella</name>
    <name type="common">Coccidian parasite</name>
    <dbReference type="NCBI Taxonomy" id="5802"/>
    <lineage>
        <taxon>Eukaryota</taxon>
        <taxon>Sar</taxon>
        <taxon>Alveolata</taxon>
        <taxon>Apicomplexa</taxon>
        <taxon>Conoidasida</taxon>
        <taxon>Coccidia</taxon>
        <taxon>Eucoccidiorida</taxon>
        <taxon>Eimeriorina</taxon>
        <taxon>Eimeriidae</taxon>
        <taxon>Eimeria</taxon>
    </lineage>
</organism>
<proteinExistence type="predicted"/>
<dbReference type="VEuPathDB" id="ToxoDB:ETH_00035225"/>
<dbReference type="GO" id="GO:0051603">
    <property type="term" value="P:proteolysis involved in protein catabolic process"/>
    <property type="evidence" value="ECO:0007669"/>
    <property type="project" value="TreeGrafter"/>
</dbReference>
<dbReference type="InterPro" id="IPR029055">
    <property type="entry name" value="Ntn_hydrolases_N"/>
</dbReference>
<dbReference type="OrthoDB" id="354152at2759"/>
<dbReference type="EMBL" id="HG673943">
    <property type="protein sequence ID" value="CDJ38545.1"/>
    <property type="molecule type" value="Genomic_DNA"/>
</dbReference>